<gene>
    <name evidence="2" type="ORF">EW146_g9433</name>
</gene>
<reference evidence="2 3" key="1">
    <citation type="submission" date="2019-02" db="EMBL/GenBank/DDBJ databases">
        <title>Genome sequencing of the rare red list fungi Bondarzewia mesenterica.</title>
        <authorList>
            <person name="Buettner E."/>
            <person name="Kellner H."/>
        </authorList>
    </citation>
    <scope>NUCLEOTIDE SEQUENCE [LARGE SCALE GENOMIC DNA]</scope>
    <source>
        <strain evidence="2 3">DSM 108281</strain>
    </source>
</reference>
<evidence type="ECO:0008006" key="4">
    <source>
        <dbReference type="Google" id="ProtNLM"/>
    </source>
</evidence>
<accession>A0A4S4L6K6</accession>
<dbReference type="Pfam" id="PF18759">
    <property type="entry name" value="Plavaka"/>
    <property type="match status" value="1"/>
</dbReference>
<name>A0A4S4L6K6_9AGAM</name>
<feature type="compositionally biased region" description="Acidic residues" evidence="1">
    <location>
        <begin position="709"/>
        <end position="719"/>
    </location>
</feature>
<keyword evidence="3" id="KW-1185">Reference proteome</keyword>
<feature type="compositionally biased region" description="Polar residues" evidence="1">
    <location>
        <begin position="67"/>
        <end position="88"/>
    </location>
</feature>
<dbReference type="AlphaFoldDB" id="A0A4S4L6K6"/>
<proteinExistence type="predicted"/>
<evidence type="ECO:0000313" key="3">
    <source>
        <dbReference type="Proteomes" id="UP000310158"/>
    </source>
</evidence>
<comment type="caution">
    <text evidence="2">The sequence shown here is derived from an EMBL/GenBank/DDBJ whole genome shotgun (WGS) entry which is preliminary data.</text>
</comment>
<dbReference type="InterPro" id="IPR041078">
    <property type="entry name" value="Plavaka"/>
</dbReference>
<evidence type="ECO:0000313" key="2">
    <source>
        <dbReference type="EMBL" id="THH07054.1"/>
    </source>
</evidence>
<feature type="region of interest" description="Disordered" evidence="1">
    <location>
        <begin position="698"/>
        <end position="724"/>
    </location>
</feature>
<evidence type="ECO:0000256" key="1">
    <source>
        <dbReference type="SAM" id="MobiDB-lite"/>
    </source>
</evidence>
<dbReference type="Proteomes" id="UP000310158">
    <property type="component" value="Unassembled WGS sequence"/>
</dbReference>
<dbReference type="OrthoDB" id="2418900at2759"/>
<feature type="region of interest" description="Disordered" evidence="1">
    <location>
        <begin position="47"/>
        <end position="102"/>
    </location>
</feature>
<protein>
    <recommendedName>
        <fullName evidence="4">C2H2-type domain-containing protein</fullName>
    </recommendedName>
</protein>
<sequence>MPPRPSYRCDYCGKELQSDSAVKRHIAATRKCKTNWEQDIISIQPRLKQNARKHDSTMHPEPGPSVFDTTSNWDDSHSFVPNATPSSSKRARVEDVEDEDDIRRRKNSGRFVEVYPRPVGTPIGEGKTQFTMLLEEQTERGENNWAPFASEEEWQLSRWLSQRVGHKAIDEFLKLPIVRDRSGLSFHNSYSYLTKVDQLPTGPEWHCETIEAVGDQLGEDGKPMVENLELWFRDPVDCVKGLLSNPAFKNFTSYTPERVYSDKAGADRMFEEMWTGDWWWKTQDNLPDGAAVASIILSSDKTQLSVFQGDKSAWPVYLTLGNISKEVRRQPSTHAIILLGYLPVAKLECYKESTRSLAGYRLFHFCMSKILESLRKAGTDGVEITCGDGFIRLLYLILAAYVADYPEQCLVGCCMENRCPRCTVSPDNRGNYVKSLYRDPETTLEILEEHRKGGDPVKFDEYGLRAVYQPFWKDLPHCNIFQCFTPDLLHQLHKGMFKDHLVKWCTAVVGEAELDAHFKAMSSYPGLRHFKKGISFVTQWTGTEHKEMQKVFLGVLAGAVNAEVLTVARAVLDFIYYSQFQLHTSTTLAALEKCLKTFHEHKDIFIELGIREHFNIPKLHAILHYLEAIRSLGSLDGYNTESPEHLHIDCAKAAYRASNKCDYMEQMAMWLQRQEAMWLKESYLIWLNEMLPGFLNGGTNDESGGIDEHDGEDDKDEESGLTVDQPSVVDVASTVTISTPSWHVAKTPAFRGLSVEHLSTQFGAVDFMLALSTYLREAIPACPISPNSLDRFNVYRQLKLTLPANHYLSNQTRTNRIRTTPAVPSRGRKSATVGQFDIALVIEDREEYQAETDMQLYSSGLRPAQVRIIFDLPSQFGKLSHPLAYIEWFTPLGRPDPLTGMHIVKRSTRHHRRNAEVVSIHDLVLGCHLMAKCGNPIDKTFSTHNVLEKATQFFLNPYIHVDTFSQLK</sequence>
<dbReference type="EMBL" id="SGPL01000813">
    <property type="protein sequence ID" value="THH07054.1"/>
    <property type="molecule type" value="Genomic_DNA"/>
</dbReference>
<organism evidence="2 3">
    <name type="scientific">Bondarzewia mesenterica</name>
    <dbReference type="NCBI Taxonomy" id="1095465"/>
    <lineage>
        <taxon>Eukaryota</taxon>
        <taxon>Fungi</taxon>
        <taxon>Dikarya</taxon>
        <taxon>Basidiomycota</taxon>
        <taxon>Agaricomycotina</taxon>
        <taxon>Agaricomycetes</taxon>
        <taxon>Russulales</taxon>
        <taxon>Bondarzewiaceae</taxon>
        <taxon>Bondarzewia</taxon>
    </lineage>
</organism>